<dbReference type="Proteomes" id="UP001364695">
    <property type="component" value="Unassembled WGS sequence"/>
</dbReference>
<reference evidence="1" key="1">
    <citation type="submission" date="2023-10" db="EMBL/GenBank/DDBJ databases">
        <title>Amphibacter perezi, gen. nov., sp. nov. a novel taxa of the family Comamonadaceae, class Betaproteobacteria isolated from the skin microbiota of Pelophylax perezi from different populations.</title>
        <authorList>
            <person name="Costa S."/>
            <person name="Proenca D.N."/>
            <person name="Lopes I."/>
            <person name="Morais P.V."/>
        </authorList>
    </citation>
    <scope>NUCLEOTIDE SEQUENCE</scope>
    <source>
        <strain evidence="1">SL12-8</strain>
    </source>
</reference>
<evidence type="ECO:0000313" key="1">
    <source>
        <dbReference type="EMBL" id="MEJ7137394.1"/>
    </source>
</evidence>
<accession>A0ACC6NZJ8</accession>
<dbReference type="EC" id="2.3.1.30" evidence="1"/>
<protein>
    <submittedName>
        <fullName evidence="1">Serine O-acetyltransferase</fullName>
        <ecNumber evidence="1">2.3.1.30</ecNumber>
    </submittedName>
</protein>
<keyword evidence="1" id="KW-0808">Transferase</keyword>
<comment type="caution">
    <text evidence="1">The sequence shown here is derived from an EMBL/GenBank/DDBJ whole genome shotgun (WGS) entry which is preliminary data.</text>
</comment>
<dbReference type="EMBL" id="JAWDIE010000003">
    <property type="protein sequence ID" value="MEJ7137394.1"/>
    <property type="molecule type" value="Genomic_DNA"/>
</dbReference>
<organism evidence="1 2">
    <name type="scientific">Amphibiibacter pelophylacis</name>
    <dbReference type="NCBI Taxonomy" id="1799477"/>
    <lineage>
        <taxon>Bacteria</taxon>
        <taxon>Pseudomonadati</taxon>
        <taxon>Pseudomonadota</taxon>
        <taxon>Betaproteobacteria</taxon>
        <taxon>Burkholderiales</taxon>
        <taxon>Sphaerotilaceae</taxon>
        <taxon>Amphibiibacter</taxon>
    </lineage>
</organism>
<proteinExistence type="predicted"/>
<evidence type="ECO:0000313" key="2">
    <source>
        <dbReference type="Proteomes" id="UP001364695"/>
    </source>
</evidence>
<keyword evidence="1" id="KW-0012">Acyltransferase</keyword>
<gene>
    <name evidence="1" type="primary">cysE</name>
    <name evidence="1" type="ORF">RV045_02975</name>
</gene>
<keyword evidence="2" id="KW-1185">Reference proteome</keyword>
<name>A0ACC6NZJ8_9BURK</name>
<sequence>MLRTFQDDIRCILERDPAARSAWEVVLCYPGFHALVLHRVAHGAWQRGWRLLGRWLSHLNRWLTGIEIHPGARIGRRVFIDHGMGVVIGEMTEIHDNVTIYQGVTLGGTSLVKGAKRHPTLESGVIVGANACVLGGFTVGADARVGSGAVVTKPVPPGATVVGNPGRIIERDAAQADTARADTAPSAPAPAPSAAPAAQAGVQAPSEGFSAYGVSNGDDPLTVAVHRLADQTQLQEHQIALLWQAMQSLRQPAASDSAPCSPLPDEALTHECFRSQDIRKLLD</sequence>